<name>A0A438CDQ0_VITVI</name>
<comment type="caution">
    <text evidence="1">The sequence shown here is derived from an EMBL/GenBank/DDBJ whole genome shotgun (WGS) entry which is preliminary data.</text>
</comment>
<organism evidence="1 2">
    <name type="scientific">Vitis vinifera</name>
    <name type="common">Grape</name>
    <dbReference type="NCBI Taxonomy" id="29760"/>
    <lineage>
        <taxon>Eukaryota</taxon>
        <taxon>Viridiplantae</taxon>
        <taxon>Streptophyta</taxon>
        <taxon>Embryophyta</taxon>
        <taxon>Tracheophyta</taxon>
        <taxon>Spermatophyta</taxon>
        <taxon>Magnoliopsida</taxon>
        <taxon>eudicotyledons</taxon>
        <taxon>Gunneridae</taxon>
        <taxon>Pentapetalae</taxon>
        <taxon>rosids</taxon>
        <taxon>Vitales</taxon>
        <taxon>Vitaceae</taxon>
        <taxon>Viteae</taxon>
        <taxon>Vitis</taxon>
    </lineage>
</organism>
<protein>
    <submittedName>
        <fullName evidence="1">Uncharacterized protein</fullName>
    </submittedName>
</protein>
<reference evidence="1 2" key="1">
    <citation type="journal article" date="2018" name="PLoS Genet.">
        <title>Population sequencing reveals clonal diversity and ancestral inbreeding in the grapevine cultivar Chardonnay.</title>
        <authorList>
            <person name="Roach M.J."/>
            <person name="Johnson D.L."/>
            <person name="Bohlmann J."/>
            <person name="van Vuuren H.J."/>
            <person name="Jones S.J."/>
            <person name="Pretorius I.S."/>
            <person name="Schmidt S.A."/>
            <person name="Borneman A.R."/>
        </authorList>
    </citation>
    <scope>NUCLEOTIDE SEQUENCE [LARGE SCALE GENOMIC DNA]</scope>
    <source>
        <strain evidence="2">cv. Chardonnay</strain>
        <tissue evidence="1">Leaf</tissue>
    </source>
</reference>
<dbReference type="EMBL" id="QGNW01002299">
    <property type="protein sequence ID" value="RVW21320.1"/>
    <property type="molecule type" value="Genomic_DNA"/>
</dbReference>
<accession>A0A438CDQ0</accession>
<evidence type="ECO:0000313" key="2">
    <source>
        <dbReference type="Proteomes" id="UP000288805"/>
    </source>
</evidence>
<gene>
    <name evidence="1" type="ORF">CK203_105454</name>
</gene>
<sequence>MGRSSGRWRSFRREGRGWQRSGGEVLLLKRPLEIFSWEDAAALKGGASFRVLGRRYFEGEDIVLRREVFLSFEEAKRYLVEKEIFRALPFADQGFGCTHTITVHASRLLSVESLRGFTIGNPLGCEVVHVWSDDHLAWKRPVSSEACRGLRTAGGAEEEYFQDQDFYSQSGYSFVDQSRGQISSGFRYTRYGSAGCHGRSVHAAMASIQEAWLASGRRSVSAEQATYRSGREYPMTPHLHHPHPFLQCIRHHHMYYTGILDRSTRSRPGRCR</sequence>
<proteinExistence type="predicted"/>
<dbReference type="Proteomes" id="UP000288805">
    <property type="component" value="Unassembled WGS sequence"/>
</dbReference>
<evidence type="ECO:0000313" key="1">
    <source>
        <dbReference type="EMBL" id="RVW21320.1"/>
    </source>
</evidence>
<dbReference type="AlphaFoldDB" id="A0A438CDQ0"/>